<dbReference type="AlphaFoldDB" id="A0A9P7Y7I4"/>
<feature type="domain" description="Glutamyl-tRNA amidotransferase complex subunit Gta3" evidence="1">
    <location>
        <begin position="29"/>
        <end position="81"/>
    </location>
</feature>
<keyword evidence="3" id="KW-1185">Reference proteome</keyword>
<dbReference type="OrthoDB" id="5522061at2759"/>
<dbReference type="GO" id="GO:0070681">
    <property type="term" value="P:glutaminyl-tRNAGln biosynthesis via transamidation"/>
    <property type="evidence" value="ECO:0007669"/>
    <property type="project" value="TreeGrafter"/>
</dbReference>
<proteinExistence type="predicted"/>
<evidence type="ECO:0000313" key="3">
    <source>
        <dbReference type="Proteomes" id="UP000824998"/>
    </source>
</evidence>
<dbReference type="Pfam" id="PF20978">
    <property type="entry name" value="Gta3"/>
    <property type="match status" value="1"/>
</dbReference>
<accession>A0A9P7Y7I4</accession>
<dbReference type="GO" id="GO:0005739">
    <property type="term" value="C:mitochondrion"/>
    <property type="evidence" value="ECO:0007669"/>
    <property type="project" value="TreeGrafter"/>
</dbReference>
<feature type="non-terminal residue" evidence="2">
    <location>
        <position position="160"/>
    </location>
</feature>
<name>A0A9P7Y7I4_9HELO</name>
<dbReference type="GO" id="GO:0032543">
    <property type="term" value="P:mitochondrial translation"/>
    <property type="evidence" value="ECO:0007669"/>
    <property type="project" value="TreeGrafter"/>
</dbReference>
<dbReference type="GO" id="GO:0030956">
    <property type="term" value="C:glutamyl-tRNA(Gln) amidotransferase complex"/>
    <property type="evidence" value="ECO:0007669"/>
    <property type="project" value="TreeGrafter"/>
</dbReference>
<dbReference type="InterPro" id="IPR049545">
    <property type="entry name" value="Gta3_dom"/>
</dbReference>
<feature type="non-terminal residue" evidence="2">
    <location>
        <position position="1"/>
    </location>
</feature>
<evidence type="ECO:0000259" key="1">
    <source>
        <dbReference type="Pfam" id="PF20978"/>
    </source>
</evidence>
<dbReference type="InterPro" id="IPR003837">
    <property type="entry name" value="GatC"/>
</dbReference>
<protein>
    <recommendedName>
        <fullName evidence="1">Glutamyl-tRNA amidotransferase complex subunit Gta3 domain-containing protein</fullName>
    </recommendedName>
</protein>
<dbReference type="GO" id="GO:0006450">
    <property type="term" value="P:regulation of translational fidelity"/>
    <property type="evidence" value="ECO:0007669"/>
    <property type="project" value="InterPro"/>
</dbReference>
<dbReference type="EMBL" id="MU251921">
    <property type="protein sequence ID" value="KAG9228520.1"/>
    <property type="molecule type" value="Genomic_DNA"/>
</dbReference>
<comment type="caution">
    <text evidence="2">The sequence shown here is derived from an EMBL/GenBank/DDBJ whole genome shotgun (WGS) entry which is preliminary data.</text>
</comment>
<dbReference type="PANTHER" id="PTHR15004:SF0">
    <property type="entry name" value="GLUTAMYL-TRNA(GLN) AMIDOTRANSFERASE SUBUNIT C, MITOCHONDRIAL"/>
    <property type="match status" value="1"/>
</dbReference>
<evidence type="ECO:0000313" key="2">
    <source>
        <dbReference type="EMBL" id="KAG9228520.1"/>
    </source>
</evidence>
<gene>
    <name evidence="2" type="ORF">BJ875DRAFT_349545</name>
</gene>
<sequence>QRENIDKLLANPSWSVRSLLPDPDAQLTEEITPNQLHHLLRLSALPQPKSPEEEAEMLKTLHTQLHFVRDIQNVDTDGVETLQSLRDETDEGLAEVTISLDSLKKALDEEEVIGRSQRPRRKRGQTVNTVGIEDWDVLRAASEKVVTPGGSYFVVRSGKE</sequence>
<dbReference type="Proteomes" id="UP000824998">
    <property type="component" value="Unassembled WGS sequence"/>
</dbReference>
<organism evidence="2 3">
    <name type="scientific">Amylocarpus encephaloides</name>
    <dbReference type="NCBI Taxonomy" id="45428"/>
    <lineage>
        <taxon>Eukaryota</taxon>
        <taxon>Fungi</taxon>
        <taxon>Dikarya</taxon>
        <taxon>Ascomycota</taxon>
        <taxon>Pezizomycotina</taxon>
        <taxon>Leotiomycetes</taxon>
        <taxon>Helotiales</taxon>
        <taxon>Helotiales incertae sedis</taxon>
        <taxon>Amylocarpus</taxon>
    </lineage>
</organism>
<dbReference type="PANTHER" id="PTHR15004">
    <property type="entry name" value="GLUTAMYL-TRNA(GLN) AMIDOTRANSFERASE SUBUNIT C, MITOCHONDRIAL"/>
    <property type="match status" value="1"/>
</dbReference>
<reference evidence="2" key="1">
    <citation type="journal article" date="2021" name="IMA Fungus">
        <title>Genomic characterization of three marine fungi, including Emericellopsis atlantica sp. nov. with signatures of a generalist lifestyle and marine biomass degradation.</title>
        <authorList>
            <person name="Hagestad O.C."/>
            <person name="Hou L."/>
            <person name="Andersen J.H."/>
            <person name="Hansen E.H."/>
            <person name="Altermark B."/>
            <person name="Li C."/>
            <person name="Kuhnert E."/>
            <person name="Cox R.J."/>
            <person name="Crous P.W."/>
            <person name="Spatafora J.W."/>
            <person name="Lail K."/>
            <person name="Amirebrahimi M."/>
            <person name="Lipzen A."/>
            <person name="Pangilinan J."/>
            <person name="Andreopoulos W."/>
            <person name="Hayes R.D."/>
            <person name="Ng V."/>
            <person name="Grigoriev I.V."/>
            <person name="Jackson S.A."/>
            <person name="Sutton T.D.S."/>
            <person name="Dobson A.D.W."/>
            <person name="Rama T."/>
        </authorList>
    </citation>
    <scope>NUCLEOTIDE SEQUENCE</scope>
    <source>
        <strain evidence="2">TRa018bII</strain>
    </source>
</reference>